<feature type="region of interest" description="Disordered" evidence="1">
    <location>
        <begin position="68"/>
        <end position="90"/>
    </location>
</feature>
<reference evidence="2 3" key="1">
    <citation type="journal article" date="2004" name="Proc. Natl. Acad. Sci. U.S.A.">
        <title>Structural flexibility in the Burkholderia mallei genome.</title>
        <authorList>
            <person name="Nierman W.C."/>
            <person name="DeShazer D."/>
            <person name="Kim H.S."/>
            <person name="Tettelin H."/>
            <person name="Nelson K.E."/>
            <person name="Feldblyum T."/>
            <person name="Ulrich R.L."/>
            <person name="Ronning C.M."/>
            <person name="Brinkac L.M."/>
            <person name="Daugherty S.C."/>
            <person name="Davidsen T.D."/>
            <person name="Deboy R.T."/>
            <person name="Dimitrov G."/>
            <person name="Dodson R.J."/>
            <person name="Durkin A.S."/>
            <person name="Gwinn M.L."/>
            <person name="Haft D.H."/>
            <person name="Khouri H."/>
            <person name="Kolonay J.F."/>
            <person name="Madupu R."/>
            <person name="Mohammoud Y."/>
            <person name="Nelson W.C."/>
            <person name="Radune D."/>
            <person name="Romero C.M."/>
            <person name="Sarria S."/>
            <person name="Selengut J."/>
            <person name="Shamblin C."/>
            <person name="Sullivan S.A."/>
            <person name="White O."/>
            <person name="Yu Y."/>
            <person name="Zafar N."/>
            <person name="Zhou L."/>
            <person name="Fraser C.M."/>
        </authorList>
    </citation>
    <scope>NUCLEOTIDE SEQUENCE [LARGE SCALE GENOMIC DNA]</scope>
    <source>
        <strain evidence="2 3">ATCC 23344</strain>
    </source>
</reference>
<dbReference type="PATRIC" id="fig|243160.12.peg.1023"/>
<keyword evidence="3" id="KW-1185">Reference proteome</keyword>
<dbReference type="Proteomes" id="UP000006693">
    <property type="component" value="Chromosome 1"/>
</dbReference>
<dbReference type="HOGENOM" id="CLU_2435189_0_0_4"/>
<evidence type="ECO:0000256" key="1">
    <source>
        <dbReference type="SAM" id="MobiDB-lite"/>
    </source>
</evidence>
<protein>
    <submittedName>
        <fullName evidence="2">Uncharacterized protein</fullName>
    </submittedName>
</protein>
<gene>
    <name evidence="2" type="ordered locus">BMA0985</name>
</gene>
<dbReference type="KEGG" id="bma:BMA0985"/>
<feature type="region of interest" description="Disordered" evidence="1">
    <location>
        <begin position="1"/>
        <end position="32"/>
    </location>
</feature>
<feature type="compositionally biased region" description="Basic and acidic residues" evidence="1">
    <location>
        <begin position="42"/>
        <end position="60"/>
    </location>
</feature>
<dbReference type="AlphaFoldDB" id="A0A0H2WK32"/>
<accession>A0A0H2WK32</accession>
<proteinExistence type="predicted"/>
<name>A0A0H2WK32_BURMA</name>
<organism evidence="2 3">
    <name type="scientific">Burkholderia mallei (strain ATCC 23344)</name>
    <dbReference type="NCBI Taxonomy" id="243160"/>
    <lineage>
        <taxon>Bacteria</taxon>
        <taxon>Pseudomonadati</taxon>
        <taxon>Pseudomonadota</taxon>
        <taxon>Betaproteobacteria</taxon>
        <taxon>Burkholderiales</taxon>
        <taxon>Burkholderiaceae</taxon>
        <taxon>Burkholderia</taxon>
        <taxon>pseudomallei group</taxon>
    </lineage>
</organism>
<evidence type="ECO:0000313" key="2">
    <source>
        <dbReference type="EMBL" id="AAU49360.1"/>
    </source>
</evidence>
<feature type="region of interest" description="Disordered" evidence="1">
    <location>
        <begin position="41"/>
        <end position="60"/>
    </location>
</feature>
<dbReference type="EMBL" id="CP000010">
    <property type="protein sequence ID" value="AAU49360.1"/>
    <property type="molecule type" value="Genomic_DNA"/>
</dbReference>
<evidence type="ECO:0000313" key="3">
    <source>
        <dbReference type="Proteomes" id="UP000006693"/>
    </source>
</evidence>
<sequence>MTAIACTGGVSREHTRVPRRAANRRGGLKRMHARPVTVVHSRNGEEAKGERDEKRMGRKANERVLAYTGSHRGRNGMPRSCPVIPRARAH</sequence>
<feature type="compositionally biased region" description="Basic residues" evidence="1">
    <location>
        <begin position="17"/>
        <end position="32"/>
    </location>
</feature>